<accession>A0AAP1QUN5</accession>
<dbReference type="RefSeq" id="WP_163092414.1">
    <property type="nucleotide sequence ID" value="NZ_CAUZCD010000023.1"/>
</dbReference>
<gene>
    <name evidence="1" type="ORF">IHV20_02540</name>
</gene>
<evidence type="ECO:0000313" key="2">
    <source>
        <dbReference type="Proteomes" id="UP000655940"/>
    </source>
</evidence>
<dbReference type="Proteomes" id="UP000655940">
    <property type="component" value="Unassembled WGS sequence"/>
</dbReference>
<comment type="caution">
    <text evidence="1">The sequence shown here is derived from an EMBL/GenBank/DDBJ whole genome shotgun (WGS) entry which is preliminary data.</text>
</comment>
<evidence type="ECO:0000313" key="1">
    <source>
        <dbReference type="EMBL" id="MBE0329037.1"/>
    </source>
</evidence>
<protein>
    <submittedName>
        <fullName evidence="1">Uncharacterized protein</fullName>
    </submittedName>
</protein>
<organism evidence="1 2">
    <name type="scientific">Acinetobacter baumannii</name>
    <dbReference type="NCBI Taxonomy" id="470"/>
    <lineage>
        <taxon>Bacteria</taxon>
        <taxon>Pseudomonadati</taxon>
        <taxon>Pseudomonadota</taxon>
        <taxon>Gammaproteobacteria</taxon>
        <taxon>Moraxellales</taxon>
        <taxon>Moraxellaceae</taxon>
        <taxon>Acinetobacter</taxon>
        <taxon>Acinetobacter calcoaceticus/baumannii complex</taxon>
    </lineage>
</organism>
<proteinExistence type="predicted"/>
<sequence length="104" mass="11867">MTTLSTAIADYLSTPINSINDVKYFLSRYPTNVQQQFVSALYIGRDHIHYSSLRENTEISSQNYDHIQGSEYSRLIFEKGSNVATYLQKFRECAAASNFNIDAL</sequence>
<reference evidence="1" key="1">
    <citation type="submission" date="2020-09" db="EMBL/GenBank/DDBJ databases">
        <title>Distribution of Beta-Lactamase Producing Gram-Negative Bacterial Isolates in Isabela River of Santo Domingo, Dominican Republic.</title>
        <authorList>
            <person name="Calderon V."/>
            <person name="Bonnelly R."/>
            <person name="Del Rosario C."/>
            <person name="Duarte A."/>
            <person name="Barauna R."/>
            <person name="Juca Ramos R.T."/>
            <person name="Perdomo O.P."/>
            <person name="Rodriguez De Francisco L.E."/>
            <person name="Franco De Los Santos E.F."/>
        </authorList>
    </citation>
    <scope>NUCLEOTIDE SEQUENCE</scope>
    <source>
        <strain evidence="1">INTEC_BI15</strain>
    </source>
</reference>
<name>A0AAP1QUN5_ACIBA</name>
<dbReference type="AlphaFoldDB" id="A0AAP1QUN5"/>
<dbReference type="EMBL" id="JACZEI010000002">
    <property type="protein sequence ID" value="MBE0329037.1"/>
    <property type="molecule type" value="Genomic_DNA"/>
</dbReference>